<evidence type="ECO:0000313" key="3">
    <source>
        <dbReference type="Proteomes" id="UP000823990"/>
    </source>
</evidence>
<dbReference type="Proteomes" id="UP000823990">
    <property type="component" value="Unassembled WGS sequence"/>
</dbReference>
<keyword evidence="1" id="KW-0472">Membrane</keyword>
<evidence type="ECO:0000313" key="2">
    <source>
        <dbReference type="EMBL" id="HIW02378.1"/>
    </source>
</evidence>
<comment type="caution">
    <text evidence="2">The sequence shown here is derived from an EMBL/GenBank/DDBJ whole genome shotgun (WGS) entry which is preliminary data.</text>
</comment>
<dbReference type="AlphaFoldDB" id="A0A9D1PZY1"/>
<proteinExistence type="predicted"/>
<reference evidence="2" key="1">
    <citation type="journal article" date="2021" name="PeerJ">
        <title>Extensive microbial diversity within the chicken gut microbiome revealed by metagenomics and culture.</title>
        <authorList>
            <person name="Gilroy R."/>
            <person name="Ravi A."/>
            <person name="Getino M."/>
            <person name="Pursley I."/>
            <person name="Horton D.L."/>
            <person name="Alikhan N.F."/>
            <person name="Baker D."/>
            <person name="Gharbi K."/>
            <person name="Hall N."/>
            <person name="Watson M."/>
            <person name="Adriaenssens E.M."/>
            <person name="Foster-Nyarko E."/>
            <person name="Jarju S."/>
            <person name="Secka A."/>
            <person name="Antonio M."/>
            <person name="Oren A."/>
            <person name="Chaudhuri R.R."/>
            <person name="La Ragione R."/>
            <person name="Hildebrand F."/>
            <person name="Pallen M.J."/>
        </authorList>
    </citation>
    <scope>NUCLEOTIDE SEQUENCE</scope>
    <source>
        <strain evidence="2">12435</strain>
    </source>
</reference>
<accession>A0A9D1PZY1</accession>
<keyword evidence="1" id="KW-0812">Transmembrane</keyword>
<organism evidence="2 3">
    <name type="scientific">Candidatus Protoclostridium stercorigallinarum</name>
    <dbReference type="NCBI Taxonomy" id="2838741"/>
    <lineage>
        <taxon>Bacteria</taxon>
        <taxon>Bacillati</taxon>
        <taxon>Bacillota</taxon>
        <taxon>Clostridia</taxon>
        <taxon>Candidatus Protoclostridium</taxon>
    </lineage>
</organism>
<reference evidence="2" key="2">
    <citation type="submission" date="2021-04" db="EMBL/GenBank/DDBJ databases">
        <authorList>
            <person name="Gilroy R."/>
        </authorList>
    </citation>
    <scope>NUCLEOTIDE SEQUENCE</scope>
    <source>
        <strain evidence="2">12435</strain>
    </source>
</reference>
<protein>
    <submittedName>
        <fullName evidence="2">Uncharacterized protein</fullName>
    </submittedName>
</protein>
<dbReference type="EMBL" id="DXHS01000059">
    <property type="protein sequence ID" value="HIW02378.1"/>
    <property type="molecule type" value="Genomic_DNA"/>
</dbReference>
<gene>
    <name evidence="2" type="ORF">H9892_03480</name>
</gene>
<feature type="transmembrane region" description="Helical" evidence="1">
    <location>
        <begin position="12"/>
        <end position="36"/>
    </location>
</feature>
<sequence length="101" mass="10866">MKKEKALDLPWGIMSGVSAMIVFFGVIAFILIYVISSGIAQQTSETVSAFETWYQTLIFVVVIIAAVAAVASLVMYVIRERTYKSAAGSADGETAKEEHGA</sequence>
<feature type="transmembrane region" description="Helical" evidence="1">
    <location>
        <begin position="56"/>
        <end position="78"/>
    </location>
</feature>
<evidence type="ECO:0000256" key="1">
    <source>
        <dbReference type="SAM" id="Phobius"/>
    </source>
</evidence>
<name>A0A9D1PZY1_9FIRM</name>
<keyword evidence="1" id="KW-1133">Transmembrane helix</keyword>